<proteinExistence type="predicted"/>
<keyword evidence="2" id="KW-1133">Transmembrane helix</keyword>
<keyword evidence="2" id="KW-0812">Transmembrane</keyword>
<keyword evidence="4" id="KW-1185">Reference proteome</keyword>
<sequence>MRERERGGNGYEGMCQRMEGWREVGVSCPLSSLVFLLFLLSLCLGVKELPSPTVATTTAVASHFGGRNRSRERERERASEGERDIDMAVRFDRTLSPAPSCPGWIPSSPLRRRCDLIAGLLGSSHQIQINFSSKGEKCKASFTV</sequence>
<feature type="region of interest" description="Disordered" evidence="1">
    <location>
        <begin position="64"/>
        <end position="83"/>
    </location>
</feature>
<name>A0A4Z2EC66_9TELE</name>
<keyword evidence="2" id="KW-0472">Membrane</keyword>
<dbReference type="Proteomes" id="UP000314294">
    <property type="component" value="Unassembled WGS sequence"/>
</dbReference>
<feature type="transmembrane region" description="Helical" evidence="2">
    <location>
        <begin position="21"/>
        <end position="42"/>
    </location>
</feature>
<evidence type="ECO:0000256" key="1">
    <source>
        <dbReference type="SAM" id="MobiDB-lite"/>
    </source>
</evidence>
<evidence type="ECO:0000313" key="4">
    <source>
        <dbReference type="Proteomes" id="UP000314294"/>
    </source>
</evidence>
<gene>
    <name evidence="3" type="ORF">EYF80_063550</name>
</gene>
<feature type="compositionally biased region" description="Basic and acidic residues" evidence="1">
    <location>
        <begin position="69"/>
        <end position="83"/>
    </location>
</feature>
<organism evidence="3 4">
    <name type="scientific">Liparis tanakae</name>
    <name type="common">Tanaka's snailfish</name>
    <dbReference type="NCBI Taxonomy" id="230148"/>
    <lineage>
        <taxon>Eukaryota</taxon>
        <taxon>Metazoa</taxon>
        <taxon>Chordata</taxon>
        <taxon>Craniata</taxon>
        <taxon>Vertebrata</taxon>
        <taxon>Euteleostomi</taxon>
        <taxon>Actinopterygii</taxon>
        <taxon>Neopterygii</taxon>
        <taxon>Teleostei</taxon>
        <taxon>Neoteleostei</taxon>
        <taxon>Acanthomorphata</taxon>
        <taxon>Eupercaria</taxon>
        <taxon>Perciformes</taxon>
        <taxon>Cottioidei</taxon>
        <taxon>Cottales</taxon>
        <taxon>Liparidae</taxon>
        <taxon>Liparis</taxon>
    </lineage>
</organism>
<dbReference type="EMBL" id="SRLO01010491">
    <property type="protein sequence ID" value="TNN26313.1"/>
    <property type="molecule type" value="Genomic_DNA"/>
</dbReference>
<evidence type="ECO:0000313" key="3">
    <source>
        <dbReference type="EMBL" id="TNN26313.1"/>
    </source>
</evidence>
<comment type="caution">
    <text evidence="3">The sequence shown here is derived from an EMBL/GenBank/DDBJ whole genome shotgun (WGS) entry which is preliminary data.</text>
</comment>
<accession>A0A4Z2EC66</accession>
<evidence type="ECO:0000256" key="2">
    <source>
        <dbReference type="SAM" id="Phobius"/>
    </source>
</evidence>
<protein>
    <submittedName>
        <fullName evidence="3">Uncharacterized protein</fullName>
    </submittedName>
</protein>
<dbReference type="AlphaFoldDB" id="A0A4Z2EC66"/>
<reference evidence="3 4" key="1">
    <citation type="submission" date="2019-03" db="EMBL/GenBank/DDBJ databases">
        <title>First draft genome of Liparis tanakae, snailfish: a comprehensive survey of snailfish specific genes.</title>
        <authorList>
            <person name="Kim W."/>
            <person name="Song I."/>
            <person name="Jeong J.-H."/>
            <person name="Kim D."/>
            <person name="Kim S."/>
            <person name="Ryu S."/>
            <person name="Song J.Y."/>
            <person name="Lee S.K."/>
        </authorList>
    </citation>
    <scope>NUCLEOTIDE SEQUENCE [LARGE SCALE GENOMIC DNA]</scope>
    <source>
        <tissue evidence="3">Muscle</tissue>
    </source>
</reference>